<gene>
    <name evidence="1" type="ORF">CGGC5_v005299</name>
</gene>
<dbReference type="Proteomes" id="UP000011096">
    <property type="component" value="Unassembled WGS sequence"/>
</dbReference>
<dbReference type="GeneID" id="90979787"/>
<sequence length="164" mass="17907">MILKINLHQFRQGGTAAKLLVFDISEAALLREGKHGTMSPADGRSCSSMLSSSTGSFGSRKCQDSLSLRMAMYNDSIFPLGSHTPQCFRRKSTLYSLSTMLGSSGRNIGRPWSRSASQSFACRGIHDRPFNRPSKALATADISLAHSSNDVSEASLSFMIKMFF</sequence>
<evidence type="ECO:0000313" key="1">
    <source>
        <dbReference type="EMBL" id="KAF4486871.1"/>
    </source>
</evidence>
<dbReference type="AlphaFoldDB" id="A0A7J6JAJ4"/>
<accession>A0A7J6JAJ4</accession>
<reference evidence="1 2" key="1">
    <citation type="submission" date="2012-08" db="EMBL/GenBank/DDBJ databases">
        <authorList>
            <person name="Gan P.H.P."/>
            <person name="Ikeda K."/>
            <person name="Irieda H."/>
            <person name="Narusaka M."/>
            <person name="O'Connell R.J."/>
            <person name="Narusaka Y."/>
            <person name="Takano Y."/>
            <person name="Kubo Y."/>
            <person name="Shirasu K."/>
        </authorList>
    </citation>
    <scope>NUCLEOTIDE SEQUENCE [LARGE SCALE GENOMIC DNA]</scope>
    <source>
        <strain evidence="1 2">Nara gc5</strain>
    </source>
</reference>
<dbReference type="RefSeq" id="XP_066009142.1">
    <property type="nucleotide sequence ID" value="XM_066151429.1"/>
</dbReference>
<protein>
    <submittedName>
        <fullName evidence="1">Uncharacterized protein</fullName>
    </submittedName>
</protein>
<reference evidence="1 2" key="2">
    <citation type="submission" date="2020-04" db="EMBL/GenBank/DDBJ databases">
        <title>Genome sequencing and assembly of multiple isolates from the Colletotrichum gloeosporioides species complex.</title>
        <authorList>
            <person name="Gan P."/>
            <person name="Shirasu K."/>
        </authorList>
    </citation>
    <scope>NUCLEOTIDE SEQUENCE [LARGE SCALE GENOMIC DNA]</scope>
    <source>
        <strain evidence="1 2">Nara gc5</strain>
    </source>
</reference>
<dbReference type="InParanoid" id="A0A7J6JAJ4"/>
<evidence type="ECO:0000313" key="2">
    <source>
        <dbReference type="Proteomes" id="UP000011096"/>
    </source>
</evidence>
<proteinExistence type="predicted"/>
<keyword evidence="2" id="KW-1185">Reference proteome</keyword>
<dbReference type="EMBL" id="ANPB02000003">
    <property type="protein sequence ID" value="KAF4486871.1"/>
    <property type="molecule type" value="Genomic_DNA"/>
</dbReference>
<organism evidence="1 2">
    <name type="scientific">Colletotrichum fructicola (strain Nara gc5)</name>
    <name type="common">Anthracnose fungus</name>
    <name type="synonym">Colletotrichum gloeosporioides (strain Nara gc5)</name>
    <dbReference type="NCBI Taxonomy" id="1213859"/>
    <lineage>
        <taxon>Eukaryota</taxon>
        <taxon>Fungi</taxon>
        <taxon>Dikarya</taxon>
        <taxon>Ascomycota</taxon>
        <taxon>Pezizomycotina</taxon>
        <taxon>Sordariomycetes</taxon>
        <taxon>Hypocreomycetidae</taxon>
        <taxon>Glomerellales</taxon>
        <taxon>Glomerellaceae</taxon>
        <taxon>Colletotrichum</taxon>
        <taxon>Colletotrichum gloeosporioides species complex</taxon>
    </lineage>
</organism>
<name>A0A7J6JAJ4_COLFN</name>
<comment type="caution">
    <text evidence="1">The sequence shown here is derived from an EMBL/GenBank/DDBJ whole genome shotgun (WGS) entry which is preliminary data.</text>
</comment>